<reference evidence="3" key="1">
    <citation type="journal article" date="2019" name="Int. J. Syst. Evol. Microbiol.">
        <title>The Global Catalogue of Microorganisms (GCM) 10K type strain sequencing project: providing services to taxonomists for standard genome sequencing and annotation.</title>
        <authorList>
            <consortium name="The Broad Institute Genomics Platform"/>
            <consortium name="The Broad Institute Genome Sequencing Center for Infectious Disease"/>
            <person name="Wu L."/>
            <person name="Ma J."/>
        </authorList>
    </citation>
    <scope>NUCLEOTIDE SEQUENCE [LARGE SCALE GENOMIC DNA]</scope>
    <source>
        <strain evidence="3">JCM 18204</strain>
    </source>
</reference>
<proteinExistence type="predicted"/>
<keyword evidence="3" id="KW-1185">Reference proteome</keyword>
<comment type="caution">
    <text evidence="2">The sequence shown here is derived from an EMBL/GenBank/DDBJ whole genome shotgun (WGS) entry which is preliminary data.</text>
</comment>
<gene>
    <name evidence="2" type="ORF">GCM10023307_11820</name>
</gene>
<evidence type="ECO:0000256" key="1">
    <source>
        <dbReference type="SAM" id="Phobius"/>
    </source>
</evidence>
<keyword evidence="1" id="KW-0812">Transmembrane</keyword>
<protein>
    <submittedName>
        <fullName evidence="2">Uncharacterized protein</fullName>
    </submittedName>
</protein>
<feature type="transmembrane region" description="Helical" evidence="1">
    <location>
        <begin position="75"/>
        <end position="99"/>
    </location>
</feature>
<organism evidence="2 3">
    <name type="scientific">Lysobacter hankyongensis</name>
    <dbReference type="NCBI Taxonomy" id="1176535"/>
    <lineage>
        <taxon>Bacteria</taxon>
        <taxon>Pseudomonadati</taxon>
        <taxon>Pseudomonadota</taxon>
        <taxon>Gammaproteobacteria</taxon>
        <taxon>Lysobacterales</taxon>
        <taxon>Lysobacteraceae</taxon>
        <taxon>Lysobacter</taxon>
    </lineage>
</organism>
<feature type="transmembrane region" description="Helical" evidence="1">
    <location>
        <begin position="26"/>
        <end position="43"/>
    </location>
</feature>
<evidence type="ECO:0000313" key="2">
    <source>
        <dbReference type="EMBL" id="GAA4788406.1"/>
    </source>
</evidence>
<keyword evidence="1" id="KW-0472">Membrane</keyword>
<dbReference type="EMBL" id="BAABJE010000005">
    <property type="protein sequence ID" value="GAA4788406.1"/>
    <property type="molecule type" value="Genomic_DNA"/>
</dbReference>
<sequence>MIAAVAAIVSFFKIEGDAIFHATSQYKVFLHYLIALLIYALVYEMNITNTCNRNDLMQLLSEEKKRVWMYRGFKWAYGLQALAHIGLLIFALGFVSGYVDGYMERGT</sequence>
<name>A0ABP9AZZ3_9GAMM</name>
<evidence type="ECO:0000313" key="3">
    <source>
        <dbReference type="Proteomes" id="UP001499959"/>
    </source>
</evidence>
<accession>A0ABP9AZZ3</accession>
<dbReference type="Proteomes" id="UP001499959">
    <property type="component" value="Unassembled WGS sequence"/>
</dbReference>
<keyword evidence="1" id="KW-1133">Transmembrane helix</keyword>